<evidence type="ECO:0000313" key="1">
    <source>
        <dbReference type="EMBL" id="MFE4108469.1"/>
    </source>
</evidence>
<sequence length="60" mass="6516">MTNADDVLLAVSTRLESIDNSLQSVVSLRESINGRMEAIATDTHTNTQQLAIIAELRAMS</sequence>
<reference evidence="1 2" key="1">
    <citation type="submission" date="2024-10" db="EMBL/GenBank/DDBJ databases">
        <authorList>
            <person name="Ratan Roy A."/>
            <person name="Morales Sandoval P.H."/>
            <person name="De Los Santos Villalobos S."/>
            <person name="Chakraborty S."/>
            <person name="Mukherjee J."/>
        </authorList>
    </citation>
    <scope>NUCLEOTIDE SEQUENCE [LARGE SCALE GENOMIC DNA]</scope>
    <source>
        <strain evidence="1 2">S1</strain>
    </source>
</reference>
<protein>
    <submittedName>
        <fullName evidence="1">Uncharacterized protein</fullName>
    </submittedName>
</protein>
<keyword evidence="2" id="KW-1185">Reference proteome</keyword>
<dbReference type="RefSeq" id="WP_377968099.1">
    <property type="nucleotide sequence ID" value="NZ_JBHZOL010000111.1"/>
</dbReference>
<dbReference type="Proteomes" id="UP001600165">
    <property type="component" value="Unassembled WGS sequence"/>
</dbReference>
<name>A0ABW6IJT2_9CYAN</name>
<gene>
    <name evidence="1" type="ORF">ACFVKH_19490</name>
</gene>
<proteinExistence type="predicted"/>
<comment type="caution">
    <text evidence="1">The sequence shown here is derived from an EMBL/GenBank/DDBJ whole genome shotgun (WGS) entry which is preliminary data.</text>
</comment>
<accession>A0ABW6IJT2</accession>
<organism evidence="1 2">
    <name type="scientific">Almyronema epifaneia S1</name>
    <dbReference type="NCBI Taxonomy" id="2991925"/>
    <lineage>
        <taxon>Bacteria</taxon>
        <taxon>Bacillati</taxon>
        <taxon>Cyanobacteriota</taxon>
        <taxon>Cyanophyceae</taxon>
        <taxon>Nodosilineales</taxon>
        <taxon>Nodosilineaceae</taxon>
        <taxon>Almyronema</taxon>
        <taxon>Almyronema epifaneia</taxon>
    </lineage>
</organism>
<dbReference type="EMBL" id="JBHZOL010000111">
    <property type="protein sequence ID" value="MFE4108469.1"/>
    <property type="molecule type" value="Genomic_DNA"/>
</dbReference>
<evidence type="ECO:0000313" key="2">
    <source>
        <dbReference type="Proteomes" id="UP001600165"/>
    </source>
</evidence>